<sequence>MHPRSIFTVGVTALALHPSTSVAYPTSAYAAVSARKPLPGPGPGNIQYHGDPAPVYYPNPYDSAQDDASNAFFTGHGAALIGVSPHVDRHHGRRPSPAHGASNPEPQEGKSRHVPPHPICPGKPMALPLHPFRGGRRTKEKQPECVQGQQGE</sequence>
<reference evidence="3" key="2">
    <citation type="submission" date="2023-05" db="EMBL/GenBank/DDBJ databases">
        <authorList>
            <consortium name="Lawrence Berkeley National Laboratory"/>
            <person name="Steindorff A."/>
            <person name="Hensen N."/>
            <person name="Bonometti L."/>
            <person name="Westerberg I."/>
            <person name="Brannstrom I.O."/>
            <person name="Guillou S."/>
            <person name="Cros-Aarteil S."/>
            <person name="Calhoun S."/>
            <person name="Haridas S."/>
            <person name="Kuo A."/>
            <person name="Mondo S."/>
            <person name="Pangilinan J."/>
            <person name="Riley R."/>
            <person name="Labutti K."/>
            <person name="Andreopoulos B."/>
            <person name="Lipzen A."/>
            <person name="Chen C."/>
            <person name="Yanf M."/>
            <person name="Daum C."/>
            <person name="Ng V."/>
            <person name="Clum A."/>
            <person name="Ohm R."/>
            <person name="Martin F."/>
            <person name="Silar P."/>
            <person name="Natvig D."/>
            <person name="Lalanne C."/>
            <person name="Gautier V."/>
            <person name="Ament-Velasquez S.L."/>
            <person name="Kruys A."/>
            <person name="Hutchinson M.I."/>
            <person name="Powell A.J."/>
            <person name="Barry K."/>
            <person name="Miller A.N."/>
            <person name="Grigoriev I.V."/>
            <person name="Debuchy R."/>
            <person name="Gladieux P."/>
            <person name="Thoren M.H."/>
            <person name="Johannesson H."/>
        </authorList>
    </citation>
    <scope>NUCLEOTIDE SEQUENCE</scope>
    <source>
        <strain evidence="3">PSN243</strain>
    </source>
</reference>
<gene>
    <name evidence="3" type="ORF">QBC34DRAFT_424201</name>
</gene>
<keyword evidence="4" id="KW-1185">Reference proteome</keyword>
<name>A0AAV9GSW0_9PEZI</name>
<accession>A0AAV9GSW0</accession>
<feature type="region of interest" description="Disordered" evidence="1">
    <location>
        <begin position="83"/>
        <end position="152"/>
    </location>
</feature>
<dbReference type="Proteomes" id="UP001321760">
    <property type="component" value="Unassembled WGS sequence"/>
</dbReference>
<keyword evidence="2" id="KW-0732">Signal</keyword>
<feature type="chain" id="PRO_5043866313" evidence="2">
    <location>
        <begin position="24"/>
        <end position="152"/>
    </location>
</feature>
<evidence type="ECO:0000313" key="4">
    <source>
        <dbReference type="Proteomes" id="UP001321760"/>
    </source>
</evidence>
<organism evidence="3 4">
    <name type="scientific">Podospora aff. communis PSN243</name>
    <dbReference type="NCBI Taxonomy" id="3040156"/>
    <lineage>
        <taxon>Eukaryota</taxon>
        <taxon>Fungi</taxon>
        <taxon>Dikarya</taxon>
        <taxon>Ascomycota</taxon>
        <taxon>Pezizomycotina</taxon>
        <taxon>Sordariomycetes</taxon>
        <taxon>Sordariomycetidae</taxon>
        <taxon>Sordariales</taxon>
        <taxon>Podosporaceae</taxon>
        <taxon>Podospora</taxon>
    </lineage>
</organism>
<protein>
    <submittedName>
        <fullName evidence="3">Uncharacterized protein</fullName>
    </submittedName>
</protein>
<reference evidence="3" key="1">
    <citation type="journal article" date="2023" name="Mol. Phylogenet. Evol.">
        <title>Genome-scale phylogeny and comparative genomics of the fungal order Sordariales.</title>
        <authorList>
            <person name="Hensen N."/>
            <person name="Bonometti L."/>
            <person name="Westerberg I."/>
            <person name="Brannstrom I.O."/>
            <person name="Guillou S."/>
            <person name="Cros-Aarteil S."/>
            <person name="Calhoun S."/>
            <person name="Haridas S."/>
            <person name="Kuo A."/>
            <person name="Mondo S."/>
            <person name="Pangilinan J."/>
            <person name="Riley R."/>
            <person name="LaButti K."/>
            <person name="Andreopoulos B."/>
            <person name="Lipzen A."/>
            <person name="Chen C."/>
            <person name="Yan M."/>
            <person name="Daum C."/>
            <person name="Ng V."/>
            <person name="Clum A."/>
            <person name="Steindorff A."/>
            <person name="Ohm R.A."/>
            <person name="Martin F."/>
            <person name="Silar P."/>
            <person name="Natvig D.O."/>
            <person name="Lalanne C."/>
            <person name="Gautier V."/>
            <person name="Ament-Velasquez S.L."/>
            <person name="Kruys A."/>
            <person name="Hutchinson M.I."/>
            <person name="Powell A.J."/>
            <person name="Barry K."/>
            <person name="Miller A.N."/>
            <person name="Grigoriev I.V."/>
            <person name="Debuchy R."/>
            <person name="Gladieux P."/>
            <person name="Hiltunen Thoren M."/>
            <person name="Johannesson H."/>
        </authorList>
    </citation>
    <scope>NUCLEOTIDE SEQUENCE</scope>
    <source>
        <strain evidence="3">PSN243</strain>
    </source>
</reference>
<comment type="caution">
    <text evidence="3">The sequence shown here is derived from an EMBL/GenBank/DDBJ whole genome shotgun (WGS) entry which is preliminary data.</text>
</comment>
<evidence type="ECO:0000256" key="2">
    <source>
        <dbReference type="SAM" id="SignalP"/>
    </source>
</evidence>
<evidence type="ECO:0000313" key="3">
    <source>
        <dbReference type="EMBL" id="KAK4450870.1"/>
    </source>
</evidence>
<feature type="signal peptide" evidence="2">
    <location>
        <begin position="1"/>
        <end position="23"/>
    </location>
</feature>
<dbReference type="AlphaFoldDB" id="A0AAV9GSW0"/>
<evidence type="ECO:0000256" key="1">
    <source>
        <dbReference type="SAM" id="MobiDB-lite"/>
    </source>
</evidence>
<dbReference type="EMBL" id="MU865930">
    <property type="protein sequence ID" value="KAK4450870.1"/>
    <property type="molecule type" value="Genomic_DNA"/>
</dbReference>
<proteinExistence type="predicted"/>